<feature type="transmembrane region" description="Helical" evidence="10">
    <location>
        <begin position="143"/>
        <end position="164"/>
    </location>
</feature>
<comment type="subcellular location">
    <subcellularLocation>
        <location evidence="1">Endomembrane system</location>
        <topology evidence="1">Multi-pass membrane protein</topology>
    </subcellularLocation>
</comment>
<reference evidence="11 12" key="1">
    <citation type="journal article" date="2024" name="G3 (Bethesda)">
        <title>Genome assembly of Hibiscus sabdariffa L. provides insights into metabolisms of medicinal natural products.</title>
        <authorList>
            <person name="Kim T."/>
        </authorList>
    </citation>
    <scope>NUCLEOTIDE SEQUENCE [LARGE SCALE GENOMIC DNA]</scope>
    <source>
        <strain evidence="11">TK-2024</strain>
        <tissue evidence="11">Old leaves</tissue>
    </source>
</reference>
<evidence type="ECO:0000256" key="1">
    <source>
        <dbReference type="ARBA" id="ARBA00004127"/>
    </source>
</evidence>
<feature type="transmembrane region" description="Helical" evidence="10">
    <location>
        <begin position="276"/>
        <end position="294"/>
    </location>
</feature>
<feature type="region of interest" description="Disordered" evidence="9">
    <location>
        <begin position="482"/>
        <end position="502"/>
    </location>
</feature>
<feature type="transmembrane region" description="Helical" evidence="10">
    <location>
        <begin position="176"/>
        <end position="198"/>
    </location>
</feature>
<dbReference type="InterPro" id="IPR007318">
    <property type="entry name" value="Phopholipid_MeTrfase"/>
</dbReference>
<keyword evidence="2" id="KW-0444">Lipid biosynthesis</keyword>
<dbReference type="Proteomes" id="UP001472677">
    <property type="component" value="Unassembled WGS sequence"/>
</dbReference>
<keyword evidence="7" id="KW-0594">Phospholipid biosynthesis</keyword>
<feature type="transmembrane region" description="Helical" evidence="10">
    <location>
        <begin position="246"/>
        <end position="264"/>
    </location>
</feature>
<evidence type="ECO:0000256" key="5">
    <source>
        <dbReference type="ARBA" id="ARBA00023098"/>
    </source>
</evidence>
<evidence type="ECO:0000256" key="3">
    <source>
        <dbReference type="ARBA" id="ARBA00022692"/>
    </source>
</evidence>
<evidence type="ECO:0008006" key="13">
    <source>
        <dbReference type="Google" id="ProtNLM"/>
    </source>
</evidence>
<evidence type="ECO:0000256" key="10">
    <source>
        <dbReference type="SAM" id="Phobius"/>
    </source>
</evidence>
<evidence type="ECO:0000256" key="7">
    <source>
        <dbReference type="ARBA" id="ARBA00023209"/>
    </source>
</evidence>
<organism evidence="11 12">
    <name type="scientific">Hibiscus sabdariffa</name>
    <name type="common">roselle</name>
    <dbReference type="NCBI Taxonomy" id="183260"/>
    <lineage>
        <taxon>Eukaryota</taxon>
        <taxon>Viridiplantae</taxon>
        <taxon>Streptophyta</taxon>
        <taxon>Embryophyta</taxon>
        <taxon>Tracheophyta</taxon>
        <taxon>Spermatophyta</taxon>
        <taxon>Magnoliopsida</taxon>
        <taxon>eudicotyledons</taxon>
        <taxon>Gunneridae</taxon>
        <taxon>Pentapetalae</taxon>
        <taxon>rosids</taxon>
        <taxon>malvids</taxon>
        <taxon>Malvales</taxon>
        <taxon>Malvaceae</taxon>
        <taxon>Malvoideae</taxon>
        <taxon>Hibiscus</taxon>
    </lineage>
</organism>
<dbReference type="PANTHER" id="PTHR12714:SF11">
    <property type="entry name" value="PROTEIN C-TERMINAL S-ISOPRENYLCYSTEINE CARBOXYL O-METHYLTRANSFERASE"/>
    <property type="match status" value="1"/>
</dbReference>
<dbReference type="Pfam" id="PF04191">
    <property type="entry name" value="PEMT"/>
    <property type="match status" value="1"/>
</dbReference>
<name>A0ABR2E113_9ROSI</name>
<comment type="caution">
    <text evidence="11">The sequence shown here is derived from an EMBL/GenBank/DDBJ whole genome shotgun (WGS) entry which is preliminary data.</text>
</comment>
<keyword evidence="5" id="KW-0443">Lipid metabolism</keyword>
<dbReference type="EMBL" id="JBBPBM010000020">
    <property type="protein sequence ID" value="KAK8550878.1"/>
    <property type="molecule type" value="Genomic_DNA"/>
</dbReference>
<evidence type="ECO:0000256" key="4">
    <source>
        <dbReference type="ARBA" id="ARBA00022989"/>
    </source>
</evidence>
<keyword evidence="4 10" id="KW-1133">Transmembrane helix</keyword>
<evidence type="ECO:0000256" key="9">
    <source>
        <dbReference type="SAM" id="MobiDB-lite"/>
    </source>
</evidence>
<evidence type="ECO:0000313" key="11">
    <source>
        <dbReference type="EMBL" id="KAK8550878.1"/>
    </source>
</evidence>
<proteinExistence type="predicted"/>
<accession>A0ABR2E113</accession>
<keyword evidence="6 10" id="KW-0472">Membrane</keyword>
<gene>
    <name evidence="11" type="ORF">V6N12_039561</name>
</gene>
<evidence type="ECO:0000313" key="12">
    <source>
        <dbReference type="Proteomes" id="UP001472677"/>
    </source>
</evidence>
<feature type="transmembrane region" description="Helical" evidence="10">
    <location>
        <begin position="204"/>
        <end position="223"/>
    </location>
</feature>
<protein>
    <recommendedName>
        <fullName evidence="13">Phospholipid methyltransferase</fullName>
    </recommendedName>
</protein>
<evidence type="ECO:0000256" key="6">
    <source>
        <dbReference type="ARBA" id="ARBA00023136"/>
    </source>
</evidence>
<feature type="compositionally biased region" description="Polar residues" evidence="9">
    <location>
        <begin position="487"/>
        <end position="502"/>
    </location>
</feature>
<evidence type="ECO:0000256" key="8">
    <source>
        <dbReference type="ARBA" id="ARBA00023264"/>
    </source>
</evidence>
<keyword evidence="3 10" id="KW-0812">Transmembrane</keyword>
<sequence>METASVLLQSRTIPFGFNLKGSQIISCRHFDKQLQSKVCSSQPSLKPIRNASSFSLSPSPLRKTTRTQFLSPLKCSFSNVPSSDSRNPLLEPFKNLSFDSVKSTLSELTPIKIVKWAAIVSLGIAATKWTVNMVFNPFFWMYFSWSWLFWPWFVAVALALYGLYAFRKHSIGEASIVEQLAIVTSVFTWLTLVPPAYFNGYLEGWPFVFFFVYHYFFFFNVSVRKRLYGDYYARPHDPKWDVNPPGWYRLLFCVGVMVGHWLAAFEAPELHRVPGGWSNVGVWILIVVTLLMQYNSTLYLAKYSEKVVVPTAVVQFGPYRWVRHPIYASTMLLFATYCLALRAPLSLLFVVAVCLMYYDQKAKLEEGLMVETFGESYLEYASKVRTEVLTDKIYFPTLALSYLKSTILNNEHVWNIDAVMNLGEEKGNQVNWGKTEKLGIATAIGGNRMMQSEVGMDLKKRHRSIKTLLQNGDLKTQLGNMGGLHQLGTQSPTTLEPNTMKI</sequence>
<feature type="transmembrane region" description="Helical" evidence="10">
    <location>
        <begin position="332"/>
        <end position="358"/>
    </location>
</feature>
<dbReference type="PANTHER" id="PTHR12714">
    <property type="entry name" value="PROTEIN-S ISOPRENYLCYSTEINE O-METHYLTRANSFERASE"/>
    <property type="match status" value="1"/>
</dbReference>
<dbReference type="Gene3D" id="1.20.120.1630">
    <property type="match status" value="1"/>
</dbReference>
<evidence type="ECO:0000256" key="2">
    <source>
        <dbReference type="ARBA" id="ARBA00022516"/>
    </source>
</evidence>
<keyword evidence="8" id="KW-1208">Phospholipid metabolism</keyword>
<keyword evidence="12" id="KW-1185">Reference proteome</keyword>